<dbReference type="AlphaFoldDB" id="A0A0F3PWX1"/>
<evidence type="ECO:0000313" key="2">
    <source>
        <dbReference type="Proteomes" id="UP000033622"/>
    </source>
</evidence>
<evidence type="ECO:0000313" key="1">
    <source>
        <dbReference type="EMBL" id="KJV84391.1"/>
    </source>
</evidence>
<dbReference type="Proteomes" id="UP000033622">
    <property type="component" value="Unassembled WGS sequence"/>
</dbReference>
<sequence length="70" mass="7985">MNQAQNKISCRLKNPSLDTIPFKERTDKDIAHFIKAVEISHLNIHNAVYSKNTATLSVASMQRTPRILHK</sequence>
<gene>
    <name evidence="1" type="ORF">APHWI1_0370</name>
</gene>
<proteinExistence type="predicted"/>
<protein>
    <submittedName>
        <fullName evidence="1">Uncharacterized protein</fullName>
    </submittedName>
</protein>
<organism evidence="1 2">
    <name type="scientific">Anaplasma phagocytophilum str. ApWI1</name>
    <dbReference type="NCBI Taxonomy" id="1359155"/>
    <lineage>
        <taxon>Bacteria</taxon>
        <taxon>Pseudomonadati</taxon>
        <taxon>Pseudomonadota</taxon>
        <taxon>Alphaproteobacteria</taxon>
        <taxon>Rickettsiales</taxon>
        <taxon>Anaplasmataceae</taxon>
        <taxon>Anaplasma</taxon>
        <taxon>phagocytophilum group</taxon>
    </lineage>
</organism>
<dbReference type="EMBL" id="LAOF01000001">
    <property type="protein sequence ID" value="KJV84391.1"/>
    <property type="molecule type" value="Genomic_DNA"/>
</dbReference>
<name>A0A0F3PWX1_ANAPH</name>
<dbReference type="PATRIC" id="fig|1359155.3.peg.373"/>
<comment type="caution">
    <text evidence="1">The sequence shown here is derived from an EMBL/GenBank/DDBJ whole genome shotgun (WGS) entry which is preliminary data.</text>
</comment>
<accession>A0A0F3PWX1</accession>
<reference evidence="1 2" key="1">
    <citation type="submission" date="2015-01" db="EMBL/GenBank/DDBJ databases">
        <title>Genome Sequencing of Rickettsiales.</title>
        <authorList>
            <person name="Daugherty S.C."/>
            <person name="Su Q."/>
            <person name="Abolude K."/>
            <person name="Beier-Sexton M."/>
            <person name="Carlyon J.A."/>
            <person name="Carter R."/>
            <person name="Day N.P."/>
            <person name="Dumler S.J."/>
            <person name="Dyachenko V."/>
            <person name="Godinez A."/>
            <person name="Kurtti T.J."/>
            <person name="Lichay M."/>
            <person name="Mullins K.E."/>
            <person name="Ott S."/>
            <person name="Pappas-Brown V."/>
            <person name="Paris D.H."/>
            <person name="Patel P."/>
            <person name="Richards A.L."/>
            <person name="Sadzewicz L."/>
            <person name="Sears K."/>
            <person name="Seidman D."/>
            <person name="Sengamalay N."/>
            <person name="Stenos J."/>
            <person name="Tallon L.J."/>
            <person name="Vincent G."/>
            <person name="Fraser C.M."/>
            <person name="Munderloh U."/>
            <person name="Dunning-Hotopp J.C."/>
        </authorList>
    </citation>
    <scope>NUCLEOTIDE SEQUENCE [LARGE SCALE GENOMIC DNA]</scope>
    <source>
        <strain evidence="1 2">ApWI1</strain>
    </source>
</reference>